<evidence type="ECO:0000313" key="11">
    <source>
        <dbReference type="Proteomes" id="UP001165422"/>
    </source>
</evidence>
<evidence type="ECO:0000256" key="1">
    <source>
        <dbReference type="ARBA" id="ARBA00004651"/>
    </source>
</evidence>
<dbReference type="EMBL" id="JAJJPB010000029">
    <property type="protein sequence ID" value="MCC9296354.1"/>
    <property type="molecule type" value="Genomic_DNA"/>
</dbReference>
<keyword evidence="4 8" id="KW-0812">Transmembrane</keyword>
<evidence type="ECO:0000256" key="8">
    <source>
        <dbReference type="SAM" id="Phobius"/>
    </source>
</evidence>
<dbReference type="Proteomes" id="UP001165422">
    <property type="component" value="Unassembled WGS sequence"/>
</dbReference>
<comment type="subcellular location">
    <subcellularLocation>
        <location evidence="1">Cell membrane</location>
        <topology evidence="1">Multi-pass membrane protein</topology>
    </subcellularLocation>
</comment>
<evidence type="ECO:0000256" key="2">
    <source>
        <dbReference type="ARBA" id="ARBA00022448"/>
    </source>
</evidence>
<feature type="transmembrane region" description="Helical" evidence="8">
    <location>
        <begin position="308"/>
        <end position="327"/>
    </location>
</feature>
<gene>
    <name evidence="10" type="ORF">LN736_15980</name>
</gene>
<evidence type="ECO:0000256" key="6">
    <source>
        <dbReference type="ARBA" id="ARBA00022989"/>
    </source>
</evidence>
<feature type="transmembrane region" description="Helical" evidence="8">
    <location>
        <begin position="149"/>
        <end position="167"/>
    </location>
</feature>
<keyword evidence="2" id="KW-0813">Transport</keyword>
<evidence type="ECO:0000259" key="9">
    <source>
        <dbReference type="Pfam" id="PF00324"/>
    </source>
</evidence>
<feature type="domain" description="Amino acid permease/ SLC12A" evidence="9">
    <location>
        <begin position="128"/>
        <end position="329"/>
    </location>
</feature>
<dbReference type="PANTHER" id="PTHR43495:SF2">
    <property type="entry name" value="D-SERINE_D-ALANINE_GLYCINE TRANSPORTER"/>
    <property type="match status" value="1"/>
</dbReference>
<keyword evidence="3" id="KW-1003">Cell membrane</keyword>
<feature type="transmembrane region" description="Helical" evidence="8">
    <location>
        <begin position="281"/>
        <end position="302"/>
    </location>
</feature>
<dbReference type="PANTHER" id="PTHR43495">
    <property type="entry name" value="GABA PERMEASE"/>
    <property type="match status" value="1"/>
</dbReference>
<proteinExistence type="predicted"/>
<name>A0ABS8NB18_9CLOT</name>
<sequence>MSNEDFEKQLIEWRHYFHMYPETAFEETNTSDVMIKGDTRSYASEVQKLLEERMQIISERICKVNGAECKFEYTHEFAPTVNSAKCVDIAVRAARNVVGENNVDGNCEQWMAPEDFGTFLQKIPGCLIFIGNGNDSDGNGGSFPNGFKVFILSFTAVAFVFYGVELVGITAAETENPKKPIPTAINSIFWRVLIFYIGALFVMLSLYPWSEIGVNGSPFVLVFAKVGIPAAASVINFAVLTAAFSSMNSDLYVSRRIIYSMALESNAPKLFSKISKSGSPYVGVLISCGLTTIAVILNYYVPDKVFEYIMSISTFAVLICWATIICTQIKRCTLLGHVSYKNIFRREK</sequence>
<dbReference type="InterPro" id="IPR004841">
    <property type="entry name" value="AA-permease/SLC12A_dom"/>
</dbReference>
<keyword evidence="7 8" id="KW-0472">Membrane</keyword>
<protein>
    <submittedName>
        <fullName evidence="10">Amino acid permease</fullName>
    </submittedName>
</protein>
<keyword evidence="6 8" id="KW-1133">Transmembrane helix</keyword>
<evidence type="ECO:0000313" key="10">
    <source>
        <dbReference type="EMBL" id="MCC9296354.1"/>
    </source>
</evidence>
<dbReference type="SUPFAM" id="SSF53187">
    <property type="entry name" value="Zn-dependent exopeptidases"/>
    <property type="match status" value="1"/>
</dbReference>
<evidence type="ECO:0000256" key="5">
    <source>
        <dbReference type="ARBA" id="ARBA00022970"/>
    </source>
</evidence>
<accession>A0ABS8NB18</accession>
<feature type="transmembrane region" description="Helical" evidence="8">
    <location>
        <begin position="219"/>
        <end position="245"/>
    </location>
</feature>
<dbReference type="RefSeq" id="WP_229981982.1">
    <property type="nucleotide sequence ID" value="NZ_JAJJPB010000029.1"/>
</dbReference>
<dbReference type="Pfam" id="PF00324">
    <property type="entry name" value="AA_permease"/>
    <property type="match status" value="1"/>
</dbReference>
<keyword evidence="5" id="KW-0029">Amino-acid transport</keyword>
<dbReference type="Gene3D" id="1.20.1740.10">
    <property type="entry name" value="Amino acid/polyamine transporter I"/>
    <property type="match status" value="1"/>
</dbReference>
<evidence type="ECO:0000256" key="3">
    <source>
        <dbReference type="ARBA" id="ARBA00022475"/>
    </source>
</evidence>
<comment type="caution">
    <text evidence="10">The sequence shown here is derived from an EMBL/GenBank/DDBJ whole genome shotgun (WGS) entry which is preliminary data.</text>
</comment>
<evidence type="ECO:0000256" key="4">
    <source>
        <dbReference type="ARBA" id="ARBA00022692"/>
    </source>
</evidence>
<organism evidence="10 11">
    <name type="scientific">Clostridium aromativorans</name>
    <dbReference type="NCBI Taxonomy" id="2836848"/>
    <lineage>
        <taxon>Bacteria</taxon>
        <taxon>Bacillati</taxon>
        <taxon>Bacillota</taxon>
        <taxon>Clostridia</taxon>
        <taxon>Eubacteriales</taxon>
        <taxon>Clostridiaceae</taxon>
        <taxon>Clostridium</taxon>
    </lineage>
</organism>
<reference evidence="10" key="1">
    <citation type="submission" date="2021-11" db="EMBL/GenBank/DDBJ databases">
        <authorList>
            <person name="Qingchun L."/>
            <person name="Dong Z."/>
            <person name="Zongwei Q."/>
            <person name="Jia Z."/>
            <person name="Duotao L."/>
        </authorList>
    </citation>
    <scope>NUCLEOTIDE SEQUENCE</scope>
    <source>
        <strain evidence="10">WLY-B-L2</strain>
    </source>
</reference>
<feature type="transmembrane region" description="Helical" evidence="8">
    <location>
        <begin position="188"/>
        <end position="207"/>
    </location>
</feature>
<evidence type="ECO:0000256" key="7">
    <source>
        <dbReference type="ARBA" id="ARBA00023136"/>
    </source>
</evidence>
<dbReference type="Gene3D" id="3.40.630.10">
    <property type="entry name" value="Zn peptidases"/>
    <property type="match status" value="1"/>
</dbReference>
<keyword evidence="11" id="KW-1185">Reference proteome</keyword>